<name>A0A061J5C8_TRYRA</name>
<reference evidence="2 3" key="1">
    <citation type="submission" date="2013-07" db="EMBL/GenBank/DDBJ databases">
        <authorList>
            <person name="Stoco P.H."/>
            <person name="Wagner G."/>
            <person name="Gerber A."/>
            <person name="Zaha A."/>
            <person name="Thompson C."/>
            <person name="Bartholomeu D.C."/>
            <person name="Luckemeyer D.D."/>
            <person name="Bahia D."/>
            <person name="Loreto E."/>
            <person name="Prestes E.B."/>
            <person name="Lima F.M."/>
            <person name="Rodrigues-Luiz G."/>
            <person name="Vallejo G.A."/>
            <person name="Filho J.F."/>
            <person name="Monteiro K.M."/>
            <person name="Tyler K.M."/>
            <person name="de Almeida L.G."/>
            <person name="Ortiz M.F."/>
            <person name="Siervo M.A."/>
            <person name="de Moraes M.H."/>
            <person name="Cunha O.L."/>
            <person name="Mendonca-Neto R."/>
            <person name="Silva R."/>
            <person name="Teixeira S.M."/>
            <person name="Murta S.M."/>
            <person name="Sincero T.C."/>
            <person name="Mendes T.A."/>
            <person name="Urmenyi T.P."/>
            <person name="Silva V.G."/>
            <person name="da Rocha W.D."/>
            <person name="Andersson B."/>
            <person name="Romanha A.J."/>
            <person name="Steindel M."/>
            <person name="de Vasconcelos A.T."/>
            <person name="Grisard E.C."/>
        </authorList>
    </citation>
    <scope>NUCLEOTIDE SEQUENCE [LARGE SCALE GENOMIC DNA]</scope>
    <source>
        <strain evidence="2 3">SC58</strain>
    </source>
</reference>
<dbReference type="VEuPathDB" id="TriTrypDB:TRSC58_02742"/>
<evidence type="ECO:0000259" key="1">
    <source>
        <dbReference type="Pfam" id="PF26172"/>
    </source>
</evidence>
<gene>
    <name evidence="2" type="ORF">TRSC58_02742</name>
</gene>
<dbReference type="CDD" id="cd23736">
    <property type="entry name" value="RESC8-like"/>
    <property type="match status" value="1"/>
</dbReference>
<keyword evidence="3" id="KW-1185">Reference proteome</keyword>
<accession>A0A061J5C8</accession>
<protein>
    <recommendedName>
        <fullName evidence="1">RNA-editing substrate-binding complex 8 protein HEAT repeats domain-containing protein</fullName>
    </recommendedName>
</protein>
<dbReference type="EMBL" id="AUPL01002742">
    <property type="protein sequence ID" value="ESL09535.1"/>
    <property type="molecule type" value="Genomic_DNA"/>
</dbReference>
<dbReference type="Proteomes" id="UP000031737">
    <property type="component" value="Unassembled WGS sequence"/>
</dbReference>
<evidence type="ECO:0000313" key="2">
    <source>
        <dbReference type="EMBL" id="ESL09535.1"/>
    </source>
</evidence>
<dbReference type="AlphaFoldDB" id="A0A061J5C8"/>
<organism evidence="2 3">
    <name type="scientific">Trypanosoma rangeli SC58</name>
    <dbReference type="NCBI Taxonomy" id="429131"/>
    <lineage>
        <taxon>Eukaryota</taxon>
        <taxon>Discoba</taxon>
        <taxon>Euglenozoa</taxon>
        <taxon>Kinetoplastea</taxon>
        <taxon>Metakinetoplastina</taxon>
        <taxon>Trypanosomatida</taxon>
        <taxon>Trypanosomatidae</taxon>
        <taxon>Trypanosoma</taxon>
        <taxon>Herpetosoma</taxon>
    </lineage>
</organism>
<dbReference type="Pfam" id="PF26172">
    <property type="entry name" value="RESC8"/>
    <property type="match status" value="1"/>
</dbReference>
<evidence type="ECO:0000313" key="3">
    <source>
        <dbReference type="Proteomes" id="UP000031737"/>
    </source>
</evidence>
<comment type="caution">
    <text evidence="2">The sequence shown here is derived from an EMBL/GenBank/DDBJ whole genome shotgun (WGS) entry which is preliminary data.</text>
</comment>
<sequence>MLSALSGAAPAALATAVATRPAPLDHIFQRCKLNLVEFTAQDIYQVCTTAYNMDTIGMTQDPDFMRGLHDAFRRSDQTVLSPFQANLIADTFRKVGIVSSPKEVVVPEEEAVSPESLIMVLRSMNIMKQRDERKMNTVLKLMFPILDEFSPTQLSLTVTELARLKCQSTDFLGKLTKRIIEFNDDLSPLDISLTAMSLAYCPGVSHTILRRVFQIVEERMGEFQPEDYVNVLYALNALGPKFLMTFCRLVECGLEHVENMDAVTLTNYLVCFTTMNYRQLEHVEIYADALVEVATDLSEKELVQAFIALQRLHLLSDTMFGTMASCAMRYAAKMDPRNIAPIIDICSTVPHPSGPLMKALLDRAMECTRILSPNQLGDILNLIGLYPPAREHPLVQMFGKQARLRLDLMGPEPLAGATRGLANLGYADPEFYIQAAETGFRYGFKDWSLLEPILMGLSITGQCPPSMVRVLGSHLAPMARSMSLLDIERANRYMKRLGCEDDFVYKAMASRVLQFVKDITPDMPEEMQILIQRGAVEPSTAPGLI</sequence>
<feature type="domain" description="RNA-editing substrate-binding complex 8 protein HEAT repeats" evidence="1">
    <location>
        <begin position="36"/>
        <end position="537"/>
    </location>
</feature>
<dbReference type="OrthoDB" id="278343at2759"/>
<dbReference type="InterPro" id="IPR058977">
    <property type="entry name" value="RESC8_HEAT"/>
</dbReference>
<proteinExistence type="predicted"/>